<protein>
    <submittedName>
        <fullName evidence="5">XRE family transcriptional regulator</fullName>
    </submittedName>
</protein>
<dbReference type="PANTHER" id="PTHR40661">
    <property type="match status" value="1"/>
</dbReference>
<keyword evidence="1" id="KW-0805">Transcription regulation</keyword>
<reference evidence="6" key="1">
    <citation type="submission" date="2016-05" db="EMBL/GenBank/DDBJ databases">
        <authorList>
            <person name="Wang W."/>
            <person name="Zhu L."/>
        </authorList>
    </citation>
    <scope>NUCLEOTIDE SEQUENCE [LARGE SCALE GENOMIC DNA]</scope>
    <source>
        <strain evidence="6">W-2</strain>
    </source>
</reference>
<dbReference type="InterPro" id="IPR036286">
    <property type="entry name" value="LexA/Signal_pep-like_sf"/>
</dbReference>
<dbReference type="PROSITE" id="PS50943">
    <property type="entry name" value="HTH_CROC1"/>
    <property type="match status" value="1"/>
</dbReference>
<dbReference type="GO" id="GO:0003677">
    <property type="term" value="F:DNA binding"/>
    <property type="evidence" value="ECO:0007669"/>
    <property type="project" value="UniProtKB-KW"/>
</dbReference>
<feature type="domain" description="HTH cro/C1-type" evidence="4">
    <location>
        <begin position="7"/>
        <end position="62"/>
    </location>
</feature>
<evidence type="ECO:0000256" key="3">
    <source>
        <dbReference type="ARBA" id="ARBA00023163"/>
    </source>
</evidence>
<dbReference type="InterPro" id="IPR015927">
    <property type="entry name" value="Peptidase_S24_S26A/B/C"/>
</dbReference>
<dbReference type="CDD" id="cd00093">
    <property type="entry name" value="HTH_XRE"/>
    <property type="match status" value="1"/>
</dbReference>
<organism evidence="5 6">
    <name type="scientific">Parageobacillus thermoglucosidasius</name>
    <name type="common">Geobacillus thermoglucosidasius</name>
    <dbReference type="NCBI Taxonomy" id="1426"/>
    <lineage>
        <taxon>Bacteria</taxon>
        <taxon>Bacillati</taxon>
        <taxon>Bacillota</taxon>
        <taxon>Bacilli</taxon>
        <taxon>Bacillales</taxon>
        <taxon>Anoxybacillaceae</taxon>
        <taxon>Parageobacillus</taxon>
    </lineage>
</organism>
<dbReference type="InterPro" id="IPR010982">
    <property type="entry name" value="Lambda_DNA-bd_dom_sf"/>
</dbReference>
<dbReference type="Gene3D" id="2.10.109.10">
    <property type="entry name" value="Umud Fragment, subunit A"/>
    <property type="match status" value="1"/>
</dbReference>
<dbReference type="Pfam" id="PF01381">
    <property type="entry name" value="HTH_3"/>
    <property type="match status" value="1"/>
</dbReference>
<evidence type="ECO:0000259" key="4">
    <source>
        <dbReference type="PROSITE" id="PS50943"/>
    </source>
</evidence>
<gene>
    <name evidence="5" type="ORF">A7K69_02105</name>
</gene>
<evidence type="ECO:0000256" key="2">
    <source>
        <dbReference type="ARBA" id="ARBA00023125"/>
    </source>
</evidence>
<comment type="caution">
    <text evidence="5">The sequence shown here is derived from an EMBL/GenBank/DDBJ whole genome shotgun (WGS) entry which is preliminary data.</text>
</comment>
<dbReference type="SUPFAM" id="SSF51306">
    <property type="entry name" value="LexA/Signal peptidase"/>
    <property type="match status" value="1"/>
</dbReference>
<dbReference type="PANTHER" id="PTHR40661:SF1">
    <property type="entry name" value="HTH CRO_C1-TYPE DOMAIN-CONTAINING PROTEIN"/>
    <property type="match status" value="1"/>
</dbReference>
<dbReference type="Gene3D" id="1.10.260.40">
    <property type="entry name" value="lambda repressor-like DNA-binding domains"/>
    <property type="match status" value="1"/>
</dbReference>
<dbReference type="Pfam" id="PF00717">
    <property type="entry name" value="Peptidase_S24"/>
    <property type="match status" value="1"/>
</dbReference>
<evidence type="ECO:0000313" key="6">
    <source>
        <dbReference type="Proteomes" id="UP000078290"/>
    </source>
</evidence>
<dbReference type="CDD" id="cd06529">
    <property type="entry name" value="S24_LexA-like"/>
    <property type="match status" value="1"/>
</dbReference>
<evidence type="ECO:0000313" key="5">
    <source>
        <dbReference type="EMBL" id="OAT74526.1"/>
    </source>
</evidence>
<dbReference type="InterPro" id="IPR001387">
    <property type="entry name" value="Cro/C1-type_HTH"/>
</dbReference>
<evidence type="ECO:0000256" key="1">
    <source>
        <dbReference type="ARBA" id="ARBA00023015"/>
    </source>
</evidence>
<dbReference type="AlphaFoldDB" id="A0A1B7KWS4"/>
<dbReference type="OrthoDB" id="194368at2"/>
<sequence length="219" mass="24803">MNRGEYLKKIIEEKGYNIMSLSRESGVPYTTIRSMIERDLTNASIDNVIKICRVLGISVEALSKAGMVPEKVDSNIKPAISLPLYGSIAAGALSTVEPVIKNNVEYIPIPRNMLGKYASCKNLFALKVNGESMNKVIPNGSYVVCKPIEIEELKEDDIVIFSHDNEYSMKRFRRDEENRLLIFSPESTDRKYHDIVIPYDTTNDLKVYAKVIWYAVTLD</sequence>
<name>A0A1B7KWS4_PARTM</name>
<keyword evidence="3" id="KW-0804">Transcription</keyword>
<proteinExistence type="predicted"/>
<dbReference type="Proteomes" id="UP000078290">
    <property type="component" value="Unassembled WGS sequence"/>
</dbReference>
<dbReference type="RefSeq" id="WP_064549841.1">
    <property type="nucleotide sequence ID" value="NZ_LXMA01000001.1"/>
</dbReference>
<dbReference type="SMART" id="SM00530">
    <property type="entry name" value="HTH_XRE"/>
    <property type="match status" value="1"/>
</dbReference>
<dbReference type="SUPFAM" id="SSF47413">
    <property type="entry name" value="lambda repressor-like DNA-binding domains"/>
    <property type="match status" value="1"/>
</dbReference>
<accession>A0A1B7KWS4</accession>
<dbReference type="EMBL" id="LXMA01000001">
    <property type="protein sequence ID" value="OAT74526.1"/>
    <property type="molecule type" value="Genomic_DNA"/>
</dbReference>
<dbReference type="InterPro" id="IPR039418">
    <property type="entry name" value="LexA-like"/>
</dbReference>
<keyword evidence="2" id="KW-0238">DNA-binding</keyword>